<comment type="caution">
    <text evidence="1">The sequence shown here is derived from an EMBL/GenBank/DDBJ whole genome shotgun (WGS) entry which is preliminary data.</text>
</comment>
<evidence type="ECO:0000313" key="2">
    <source>
        <dbReference type="Proteomes" id="UP000266723"/>
    </source>
</evidence>
<organism evidence="1 2">
    <name type="scientific">Brassica cretica</name>
    <name type="common">Mustard</name>
    <dbReference type="NCBI Taxonomy" id="69181"/>
    <lineage>
        <taxon>Eukaryota</taxon>
        <taxon>Viridiplantae</taxon>
        <taxon>Streptophyta</taxon>
        <taxon>Embryophyta</taxon>
        <taxon>Tracheophyta</taxon>
        <taxon>Spermatophyta</taxon>
        <taxon>Magnoliopsida</taxon>
        <taxon>eudicotyledons</taxon>
        <taxon>Gunneridae</taxon>
        <taxon>Pentapetalae</taxon>
        <taxon>rosids</taxon>
        <taxon>malvids</taxon>
        <taxon>Brassicales</taxon>
        <taxon>Brassicaceae</taxon>
        <taxon>Brassiceae</taxon>
        <taxon>Brassica</taxon>
    </lineage>
</organism>
<protein>
    <submittedName>
        <fullName evidence="1">Uncharacterized protein</fullName>
    </submittedName>
</protein>
<reference evidence="1 2" key="1">
    <citation type="journal article" date="2020" name="BMC Genomics">
        <title>Intraspecific diversification of the crop wild relative Brassica cretica Lam. using demographic model selection.</title>
        <authorList>
            <person name="Kioukis A."/>
            <person name="Michalopoulou V.A."/>
            <person name="Briers L."/>
            <person name="Pirintsos S."/>
            <person name="Studholme D.J."/>
            <person name="Pavlidis P."/>
            <person name="Sarris P.F."/>
        </authorList>
    </citation>
    <scope>NUCLEOTIDE SEQUENCE [LARGE SCALE GENOMIC DNA]</scope>
    <source>
        <strain evidence="2">cv. PFS-1207/04</strain>
    </source>
</reference>
<keyword evidence="2" id="KW-1185">Reference proteome</keyword>
<dbReference type="EMBL" id="QGKV02001556">
    <property type="protein sequence ID" value="KAF3519326.1"/>
    <property type="molecule type" value="Genomic_DNA"/>
</dbReference>
<name>A0ABQ7AZC5_BRACR</name>
<proteinExistence type="predicted"/>
<evidence type="ECO:0000313" key="1">
    <source>
        <dbReference type="EMBL" id="KAF3519326.1"/>
    </source>
</evidence>
<sequence>MGFGLNQVNNLEKQNHSGLGEPGCDTVGAWGDSKSTFWCSDRDLSFVFVNLWCERRLRRVLLRRSHSGSSRVFLPKGYGGSAFSKRARWVTWLCGRFVSVVCVCNRSLELRDLSSMAALPPLRYCSLLVPSSSLAGRGGYSSVRMIDQVLMFAILACLSLSQFWSVAFGLRSGVAVSRVETGLWLALEVFRKLFLVEPDHKERIIGEANITGFCLSV</sequence>
<gene>
    <name evidence="1" type="ORF">DY000_02063950</name>
</gene>
<dbReference type="Proteomes" id="UP000266723">
    <property type="component" value="Unassembled WGS sequence"/>
</dbReference>
<accession>A0ABQ7AZC5</accession>